<dbReference type="PANTHER" id="PTHR15350:SF2">
    <property type="entry name" value="EUKARYOTIC TRANSLATION INITIATION FACTOR 3 SUBUNIT M"/>
    <property type="match status" value="1"/>
</dbReference>
<dbReference type="GO" id="GO:0001732">
    <property type="term" value="P:formation of cytoplasmic translation initiation complex"/>
    <property type="evidence" value="ECO:0007669"/>
    <property type="project" value="UniProtKB-UniRule"/>
</dbReference>
<feature type="domain" description="PCI" evidence="7">
    <location>
        <begin position="193"/>
        <end position="360"/>
    </location>
</feature>
<dbReference type="HAMAP" id="MF_03012">
    <property type="entry name" value="eIF3m"/>
    <property type="match status" value="1"/>
</dbReference>
<dbReference type="AlphaFoldDB" id="L1JGP8"/>
<evidence type="ECO:0000256" key="2">
    <source>
        <dbReference type="ARBA" id="ARBA00022490"/>
    </source>
</evidence>
<evidence type="ECO:0000313" key="10">
    <source>
        <dbReference type="Proteomes" id="UP000011087"/>
    </source>
</evidence>
<keyword evidence="6" id="KW-0175">Coiled coil</keyword>
<dbReference type="PROSITE" id="PS50250">
    <property type="entry name" value="PCI"/>
    <property type="match status" value="1"/>
</dbReference>
<evidence type="ECO:0000256" key="4">
    <source>
        <dbReference type="ARBA" id="ARBA00022917"/>
    </source>
</evidence>
<evidence type="ECO:0000313" key="8">
    <source>
        <dbReference type="EMBL" id="EKX47294.1"/>
    </source>
</evidence>
<dbReference type="GO" id="GO:0033290">
    <property type="term" value="C:eukaryotic 48S preinitiation complex"/>
    <property type="evidence" value="ECO:0007669"/>
    <property type="project" value="UniProtKB-UniRule"/>
</dbReference>
<dbReference type="Proteomes" id="UP000011087">
    <property type="component" value="Unassembled WGS sequence"/>
</dbReference>
<dbReference type="EMBL" id="JH992990">
    <property type="protein sequence ID" value="EKX47294.1"/>
    <property type="molecule type" value="Genomic_DNA"/>
</dbReference>
<dbReference type="GeneID" id="17304060"/>
<accession>L1JGP8</accession>
<dbReference type="SUPFAM" id="SSF46785">
    <property type="entry name" value="Winged helix' DNA-binding domain"/>
    <property type="match status" value="1"/>
</dbReference>
<dbReference type="KEGG" id="gtt:GUITHDRAFT_162681"/>
<evidence type="ECO:0000313" key="9">
    <source>
        <dbReference type="EnsemblProtists" id="EKX47294"/>
    </source>
</evidence>
<feature type="coiled-coil region" evidence="6">
    <location>
        <begin position="379"/>
        <end position="407"/>
    </location>
</feature>
<keyword evidence="2 5" id="KW-0963">Cytoplasm</keyword>
<keyword evidence="10" id="KW-1185">Reference proteome</keyword>
<dbReference type="InterPro" id="IPR040750">
    <property type="entry name" value="eIF3m_C_helix"/>
</dbReference>
<dbReference type="GO" id="GO:0003743">
    <property type="term" value="F:translation initiation factor activity"/>
    <property type="evidence" value="ECO:0007669"/>
    <property type="project" value="UniProtKB-UniRule"/>
</dbReference>
<evidence type="ECO:0000259" key="7">
    <source>
        <dbReference type="PROSITE" id="PS50250"/>
    </source>
</evidence>
<dbReference type="GO" id="GO:0071541">
    <property type="term" value="C:eukaryotic translation initiation factor 3 complex, eIF3m"/>
    <property type="evidence" value="ECO:0007669"/>
    <property type="project" value="UniProtKB-UniRule"/>
</dbReference>
<proteinExistence type="inferred from homology"/>
<evidence type="ECO:0000256" key="3">
    <source>
        <dbReference type="ARBA" id="ARBA00022540"/>
    </source>
</evidence>
<dbReference type="GO" id="GO:0016282">
    <property type="term" value="C:eukaryotic 43S preinitiation complex"/>
    <property type="evidence" value="ECO:0007669"/>
    <property type="project" value="UniProtKB-UniRule"/>
</dbReference>
<dbReference type="EnsemblProtists" id="EKX47294">
    <property type="protein sequence ID" value="EKX47294"/>
    <property type="gene ID" value="GUITHDRAFT_162681"/>
</dbReference>
<gene>
    <name evidence="8" type="ORF">GUITHDRAFT_162681</name>
</gene>
<dbReference type="OrthoDB" id="10267031at2759"/>
<dbReference type="PaxDb" id="55529-EKX47294"/>
<evidence type="ECO:0000256" key="6">
    <source>
        <dbReference type="SAM" id="Coils"/>
    </source>
</evidence>
<dbReference type="eggNOG" id="KOG2753">
    <property type="taxonomic scope" value="Eukaryota"/>
</dbReference>
<dbReference type="OMA" id="VCLKALW"/>
<comment type="subcellular location">
    <subcellularLocation>
        <location evidence="5">Cytoplasm</location>
    </subcellularLocation>
</comment>
<evidence type="ECO:0000256" key="1">
    <source>
        <dbReference type="ARBA" id="ARBA00008482"/>
    </source>
</evidence>
<dbReference type="STRING" id="905079.L1JGP8"/>
<comment type="function">
    <text evidence="5">Component of the eukaryotic translation initiation factor 3 (eIF-3) complex, which is involved in protein synthesis of a specialized repertoire of mRNAs and, together with other initiation factors, stimulates binding of mRNA and methionyl-tRNAi to the 40S ribosome. The eIF-3 complex specifically targets and initiates translation of a subset of mRNAs involved in cell proliferation.</text>
</comment>
<organism evidence="8">
    <name type="scientific">Guillardia theta (strain CCMP2712)</name>
    <name type="common">Cryptophyte</name>
    <dbReference type="NCBI Taxonomy" id="905079"/>
    <lineage>
        <taxon>Eukaryota</taxon>
        <taxon>Cryptophyceae</taxon>
        <taxon>Pyrenomonadales</taxon>
        <taxon>Geminigeraceae</taxon>
        <taxon>Guillardia</taxon>
    </lineage>
</organism>
<comment type="similarity">
    <text evidence="1">Belongs to the CSN7/EIF3M family. CSN7 subfamily.</text>
</comment>
<name>L1JGP8_GUITC</name>
<comment type="similarity">
    <text evidence="5">Belongs to the eIF-3 subunit M family.</text>
</comment>
<dbReference type="RefSeq" id="XP_005834274.1">
    <property type="nucleotide sequence ID" value="XM_005834217.1"/>
</dbReference>
<reference evidence="10" key="2">
    <citation type="submission" date="2012-11" db="EMBL/GenBank/DDBJ databases">
        <authorList>
            <person name="Kuo A."/>
            <person name="Curtis B.A."/>
            <person name="Tanifuji G."/>
            <person name="Burki F."/>
            <person name="Gruber A."/>
            <person name="Irimia M."/>
            <person name="Maruyama S."/>
            <person name="Arias M.C."/>
            <person name="Ball S.G."/>
            <person name="Gile G.H."/>
            <person name="Hirakawa Y."/>
            <person name="Hopkins J.F."/>
            <person name="Rensing S.A."/>
            <person name="Schmutz J."/>
            <person name="Symeonidi A."/>
            <person name="Elias M."/>
            <person name="Eveleigh R.J."/>
            <person name="Herman E.K."/>
            <person name="Klute M.J."/>
            <person name="Nakayama T."/>
            <person name="Obornik M."/>
            <person name="Reyes-Prieto A."/>
            <person name="Armbrust E.V."/>
            <person name="Aves S.J."/>
            <person name="Beiko R.G."/>
            <person name="Coutinho P."/>
            <person name="Dacks J.B."/>
            <person name="Durnford D.G."/>
            <person name="Fast N.M."/>
            <person name="Green B.R."/>
            <person name="Grisdale C."/>
            <person name="Hempe F."/>
            <person name="Henrissat B."/>
            <person name="Hoppner M.P."/>
            <person name="Ishida K.-I."/>
            <person name="Kim E."/>
            <person name="Koreny L."/>
            <person name="Kroth P.G."/>
            <person name="Liu Y."/>
            <person name="Malik S.-B."/>
            <person name="Maier U.G."/>
            <person name="McRose D."/>
            <person name="Mock T."/>
            <person name="Neilson J.A."/>
            <person name="Onodera N.T."/>
            <person name="Poole A.M."/>
            <person name="Pritham E.J."/>
            <person name="Richards T.A."/>
            <person name="Rocap G."/>
            <person name="Roy S.W."/>
            <person name="Sarai C."/>
            <person name="Schaack S."/>
            <person name="Shirato S."/>
            <person name="Slamovits C.H."/>
            <person name="Spencer D.F."/>
            <person name="Suzuki S."/>
            <person name="Worden A.Z."/>
            <person name="Zauner S."/>
            <person name="Barry K."/>
            <person name="Bell C."/>
            <person name="Bharti A.K."/>
            <person name="Crow J.A."/>
            <person name="Grimwood J."/>
            <person name="Kramer R."/>
            <person name="Lindquist E."/>
            <person name="Lucas S."/>
            <person name="Salamov A."/>
            <person name="McFadden G.I."/>
            <person name="Lane C.E."/>
            <person name="Keeling P.J."/>
            <person name="Gray M.W."/>
            <person name="Grigoriev I.V."/>
            <person name="Archibald J.M."/>
        </authorList>
    </citation>
    <scope>NUCLEOTIDE SEQUENCE</scope>
    <source>
        <strain evidence="10">CCMP2712</strain>
    </source>
</reference>
<protein>
    <recommendedName>
        <fullName evidence="5">Eukaryotic translation initiation factor 3 subunit M</fullName>
        <shortName evidence="5">eIF3m</shortName>
    </recommendedName>
</protein>
<dbReference type="InterPro" id="IPR036390">
    <property type="entry name" value="WH_DNA-bd_sf"/>
</dbReference>
<dbReference type="Pfam" id="PF18005">
    <property type="entry name" value="eIF3m_C_helix"/>
    <property type="match status" value="1"/>
</dbReference>
<dbReference type="PANTHER" id="PTHR15350">
    <property type="entry name" value="COP9 SIGNALOSOME COMPLEX SUBUNIT 7/DENDRITIC CELL PROTEIN GA17"/>
    <property type="match status" value="1"/>
</dbReference>
<dbReference type="InterPro" id="IPR000717">
    <property type="entry name" value="PCI_dom"/>
</dbReference>
<dbReference type="Pfam" id="PF01399">
    <property type="entry name" value="PCI"/>
    <property type="match status" value="1"/>
</dbReference>
<evidence type="ECO:0000256" key="5">
    <source>
        <dbReference type="HAMAP-Rule" id="MF_03012"/>
    </source>
</evidence>
<sequence>MANFLHLPADEPGFFDPALEFSRYVYLLIGQDPGAIDEKISDQKAFDLALENLDQIFSQAGEKEKEKETVEGALNVVCWLFQRVLENNTAPAEAVTLVDKFLQRLRSDVTLHPTLRLKTMSTIYNILGGNGTARYNTFLAIVEYAAAAGKEHFALVTSQFDQLESMLGEWGTDIQKTRALYQVIFDSMAKHDSRDKAHQFRIKYLESFQGERNLEEAKVQANIAVVEAISDPKIYQYDTYLELNAIRALENDSKHGKTFTLLQLFSHDNLEGFNKFYASSSSYVESLGLKKEECILKMRLLTLCSLAANSKEIGYAEIAQNLQVQESEVESWAIKAITAELMDAKMDQLNKVLVINHCKDRIFSKAKWTELRSKLVGWKDRIKQLMMVLENAKVQQQQQQMMQIQAQMQSM</sequence>
<dbReference type="SMART" id="SM00088">
    <property type="entry name" value="PINT"/>
    <property type="match status" value="1"/>
</dbReference>
<dbReference type="InterPro" id="IPR027528">
    <property type="entry name" value="eIF3m"/>
</dbReference>
<dbReference type="InterPro" id="IPR045237">
    <property type="entry name" value="COPS7/eIF3m"/>
</dbReference>
<reference evidence="9" key="3">
    <citation type="submission" date="2015-06" db="UniProtKB">
        <authorList>
            <consortium name="EnsemblProtists"/>
        </authorList>
    </citation>
    <scope>IDENTIFICATION</scope>
</reference>
<reference evidence="8 10" key="1">
    <citation type="journal article" date="2012" name="Nature">
        <title>Algal genomes reveal evolutionary mosaicism and the fate of nucleomorphs.</title>
        <authorList>
            <consortium name="DOE Joint Genome Institute"/>
            <person name="Curtis B.A."/>
            <person name="Tanifuji G."/>
            <person name="Burki F."/>
            <person name="Gruber A."/>
            <person name="Irimia M."/>
            <person name="Maruyama S."/>
            <person name="Arias M.C."/>
            <person name="Ball S.G."/>
            <person name="Gile G.H."/>
            <person name="Hirakawa Y."/>
            <person name="Hopkins J.F."/>
            <person name="Kuo A."/>
            <person name="Rensing S.A."/>
            <person name="Schmutz J."/>
            <person name="Symeonidi A."/>
            <person name="Elias M."/>
            <person name="Eveleigh R.J."/>
            <person name="Herman E.K."/>
            <person name="Klute M.J."/>
            <person name="Nakayama T."/>
            <person name="Obornik M."/>
            <person name="Reyes-Prieto A."/>
            <person name="Armbrust E.V."/>
            <person name="Aves S.J."/>
            <person name="Beiko R.G."/>
            <person name="Coutinho P."/>
            <person name="Dacks J.B."/>
            <person name="Durnford D.G."/>
            <person name="Fast N.M."/>
            <person name="Green B.R."/>
            <person name="Grisdale C.J."/>
            <person name="Hempel F."/>
            <person name="Henrissat B."/>
            <person name="Hoppner M.P."/>
            <person name="Ishida K."/>
            <person name="Kim E."/>
            <person name="Koreny L."/>
            <person name="Kroth P.G."/>
            <person name="Liu Y."/>
            <person name="Malik S.B."/>
            <person name="Maier U.G."/>
            <person name="McRose D."/>
            <person name="Mock T."/>
            <person name="Neilson J.A."/>
            <person name="Onodera N.T."/>
            <person name="Poole A.M."/>
            <person name="Pritham E.J."/>
            <person name="Richards T.A."/>
            <person name="Rocap G."/>
            <person name="Roy S.W."/>
            <person name="Sarai C."/>
            <person name="Schaack S."/>
            <person name="Shirato S."/>
            <person name="Slamovits C.H."/>
            <person name="Spencer D.F."/>
            <person name="Suzuki S."/>
            <person name="Worden A.Z."/>
            <person name="Zauner S."/>
            <person name="Barry K."/>
            <person name="Bell C."/>
            <person name="Bharti A.K."/>
            <person name="Crow J.A."/>
            <person name="Grimwood J."/>
            <person name="Kramer R."/>
            <person name="Lindquist E."/>
            <person name="Lucas S."/>
            <person name="Salamov A."/>
            <person name="McFadden G.I."/>
            <person name="Lane C.E."/>
            <person name="Keeling P.J."/>
            <person name="Gray M.W."/>
            <person name="Grigoriev I.V."/>
            <person name="Archibald J.M."/>
        </authorList>
    </citation>
    <scope>NUCLEOTIDE SEQUENCE</scope>
    <source>
        <strain evidence="8 10">CCMP2712</strain>
    </source>
</reference>
<keyword evidence="3 5" id="KW-0396">Initiation factor</keyword>
<dbReference type="HOGENOM" id="CLU_669869_0_0_1"/>
<comment type="subunit">
    <text evidence="5">Component of the eukaryotic translation initiation factor 3 (eIF-3) complex.</text>
</comment>
<keyword evidence="4 5" id="KW-0648">Protein biosynthesis</keyword>